<protein>
    <submittedName>
        <fullName evidence="1">Putative chromosome segregation and condensation protein (ScpA)</fullName>
    </submittedName>
</protein>
<proteinExistence type="predicted"/>
<dbReference type="InterPro" id="IPR003768">
    <property type="entry name" value="ScpA"/>
</dbReference>
<dbReference type="Gene3D" id="1.10.10.580">
    <property type="entry name" value="Structural maintenance of chromosome 1. Chain E"/>
    <property type="match status" value="1"/>
</dbReference>
<evidence type="ECO:0000313" key="1">
    <source>
        <dbReference type="EMBL" id="AIF01522.1"/>
    </source>
</evidence>
<dbReference type="AlphaFoldDB" id="A0A075GHZ1"/>
<name>A0A075GHZ1_9EURY</name>
<accession>A0A075GHZ1</accession>
<sequence length="272" mass="31916">MGEVEKVGQSQIHELLFGEKLSWQAIIYDLINTEQLDPWNIDISLLSGKYLEKVRELEEANFFVSSKVLFAASLLLRMKSDIILNRDLPGLDEVIFGKKEETKYSQERIELEDGEIPDLIPRTPIPRFKKVTLQELISALGKAFKTENRRIKKEIVSRQHLREMDLVIPKSPFNLKFKIREIHTKLKDIFSNREERLAFSELIKSSDTFEVSKEDKVAAFVSLLHLDNQQKVWIEQENHLDEIWILLKSLYEKQNSEKITKLTTEIDKLYEE</sequence>
<dbReference type="PANTHER" id="PTHR33969">
    <property type="entry name" value="SEGREGATION AND CONDENSATION PROTEIN A"/>
    <property type="match status" value="1"/>
</dbReference>
<dbReference type="Pfam" id="PF02616">
    <property type="entry name" value="SMC_ScpA"/>
    <property type="match status" value="1"/>
</dbReference>
<dbReference type="Gene3D" id="6.10.250.2410">
    <property type="match status" value="1"/>
</dbReference>
<gene>
    <name evidence="1" type="primary">scpA</name>
</gene>
<organism evidence="1">
    <name type="scientific">uncultured marine group II/III euryarchaeote KM3_149_F06</name>
    <dbReference type="NCBI Taxonomy" id="1457885"/>
    <lineage>
        <taxon>Archaea</taxon>
        <taxon>Methanobacteriati</taxon>
        <taxon>Methanobacteriota</taxon>
        <taxon>environmental samples</taxon>
    </lineage>
</organism>
<dbReference type="PANTHER" id="PTHR33969:SF2">
    <property type="entry name" value="SEGREGATION AND CONDENSATION PROTEIN A"/>
    <property type="match status" value="1"/>
</dbReference>
<dbReference type="EMBL" id="KF900623">
    <property type="protein sequence ID" value="AIF01522.1"/>
    <property type="molecule type" value="Genomic_DNA"/>
</dbReference>
<reference evidence="1" key="1">
    <citation type="journal article" date="2014" name="Genome Biol. Evol.">
        <title>Pangenome evidence for extensive interdomain horizontal transfer affecting lineage core and shell genes in uncultured planktonic thaumarchaeota and euryarchaeota.</title>
        <authorList>
            <person name="Deschamps P."/>
            <person name="Zivanovic Y."/>
            <person name="Moreira D."/>
            <person name="Rodriguez-Valera F."/>
            <person name="Lopez-Garcia P."/>
        </authorList>
    </citation>
    <scope>NUCLEOTIDE SEQUENCE</scope>
</reference>
<dbReference type="InterPro" id="IPR023093">
    <property type="entry name" value="ScpA-like_C"/>
</dbReference>